<comment type="caution">
    <text evidence="1">The sequence shown here is derived from an EMBL/GenBank/DDBJ whole genome shotgun (WGS) entry which is preliminary data.</text>
</comment>
<reference evidence="1" key="2">
    <citation type="submission" date="2020-09" db="EMBL/GenBank/DDBJ databases">
        <authorList>
            <person name="Sun Q."/>
            <person name="Ohkuma M."/>
        </authorList>
    </citation>
    <scope>NUCLEOTIDE SEQUENCE</scope>
    <source>
        <strain evidence="1">JCM 3086</strain>
    </source>
</reference>
<dbReference type="Proteomes" id="UP000657574">
    <property type="component" value="Unassembled WGS sequence"/>
</dbReference>
<keyword evidence="2" id="KW-1185">Reference proteome</keyword>
<protein>
    <submittedName>
        <fullName evidence="1">Uncharacterized protein</fullName>
    </submittedName>
</protein>
<dbReference type="AlphaFoldDB" id="A0A917LCD7"/>
<evidence type="ECO:0000313" key="2">
    <source>
        <dbReference type="Proteomes" id="UP000657574"/>
    </source>
</evidence>
<organism evidence="1 2">
    <name type="scientific">Streptomyces brasiliensis</name>
    <dbReference type="NCBI Taxonomy" id="1954"/>
    <lineage>
        <taxon>Bacteria</taxon>
        <taxon>Bacillati</taxon>
        <taxon>Actinomycetota</taxon>
        <taxon>Actinomycetes</taxon>
        <taxon>Kitasatosporales</taxon>
        <taxon>Streptomycetaceae</taxon>
        <taxon>Streptomyces</taxon>
    </lineage>
</organism>
<accession>A0A917LCD7</accession>
<name>A0A917LCD7_9ACTN</name>
<dbReference type="EMBL" id="BMQA01000050">
    <property type="protein sequence ID" value="GGJ55983.1"/>
    <property type="molecule type" value="Genomic_DNA"/>
</dbReference>
<gene>
    <name evidence="1" type="ORF">GCM10010121_078200</name>
</gene>
<sequence>MSAEVIALGLGESGRQSGCAQGVVVGEGGGDGDAVAGGVGYDQAPGKLGVADFVCESWIGEEAGQGAAV</sequence>
<evidence type="ECO:0000313" key="1">
    <source>
        <dbReference type="EMBL" id="GGJ55983.1"/>
    </source>
</evidence>
<reference evidence="1" key="1">
    <citation type="journal article" date="2014" name="Int. J. Syst. Evol. Microbiol.">
        <title>Complete genome sequence of Corynebacterium casei LMG S-19264T (=DSM 44701T), isolated from a smear-ripened cheese.</title>
        <authorList>
            <consortium name="US DOE Joint Genome Institute (JGI-PGF)"/>
            <person name="Walter F."/>
            <person name="Albersmeier A."/>
            <person name="Kalinowski J."/>
            <person name="Ruckert C."/>
        </authorList>
    </citation>
    <scope>NUCLEOTIDE SEQUENCE</scope>
    <source>
        <strain evidence="1">JCM 3086</strain>
    </source>
</reference>
<proteinExistence type="predicted"/>